<evidence type="ECO:0000256" key="7">
    <source>
        <dbReference type="RuleBase" id="RU362114"/>
    </source>
</evidence>
<evidence type="ECO:0000259" key="10">
    <source>
        <dbReference type="PROSITE" id="PS51059"/>
    </source>
</evidence>
<dbReference type="InterPro" id="IPR012677">
    <property type="entry name" value="Nucleotide-bd_a/b_plait_sf"/>
</dbReference>
<dbReference type="OrthoDB" id="6159649at2759"/>
<feature type="compositionally biased region" description="Basic and acidic residues" evidence="8">
    <location>
        <begin position="1466"/>
        <end position="1486"/>
    </location>
</feature>
<protein>
    <recommendedName>
        <fullName evidence="7">Poly [ADP-ribose] polymerase</fullName>
        <shortName evidence="7">PARP</shortName>
        <ecNumber evidence="7">2.4.2.-</ecNumber>
    </recommendedName>
</protein>
<evidence type="ECO:0000259" key="11">
    <source>
        <dbReference type="PROSITE" id="PS51154"/>
    </source>
</evidence>
<evidence type="ECO:0000256" key="2">
    <source>
        <dbReference type="ARBA" id="ARBA00022676"/>
    </source>
</evidence>
<dbReference type="PROSITE" id="PS51154">
    <property type="entry name" value="MACRO"/>
    <property type="match status" value="3"/>
</dbReference>
<dbReference type="SUPFAM" id="SSF54928">
    <property type="entry name" value="RNA-binding domain, RBD"/>
    <property type="match status" value="2"/>
</dbReference>
<dbReference type="InterPro" id="IPR043472">
    <property type="entry name" value="Macro_dom-like"/>
</dbReference>
<dbReference type="Gene3D" id="3.30.720.50">
    <property type="match status" value="1"/>
</dbReference>
<dbReference type="InterPro" id="IPR057044">
    <property type="entry name" value="PARP14_KH_1"/>
</dbReference>
<dbReference type="Gene3D" id="3.40.220.10">
    <property type="entry name" value="Leucine Aminopeptidase, subunit E, domain 1"/>
    <property type="match status" value="3"/>
</dbReference>
<dbReference type="GO" id="GO:0010629">
    <property type="term" value="P:negative regulation of gene expression"/>
    <property type="evidence" value="ECO:0007669"/>
    <property type="project" value="TreeGrafter"/>
</dbReference>
<keyword evidence="2 7" id="KW-0328">Glycosyltransferase</keyword>
<feature type="domain" description="Macro" evidence="11">
    <location>
        <begin position="1487"/>
        <end position="1670"/>
    </location>
</feature>
<dbReference type="Pfam" id="PF23085">
    <property type="entry name" value="RRM_PARP14_3"/>
    <property type="match status" value="3"/>
</dbReference>
<dbReference type="InterPro" id="IPR035979">
    <property type="entry name" value="RBD_domain_sf"/>
</dbReference>
<reference evidence="12" key="1">
    <citation type="submission" date="2018-11" db="EMBL/GenBank/DDBJ databases">
        <authorList>
            <person name="Alioto T."/>
            <person name="Alioto T."/>
        </authorList>
    </citation>
    <scope>NUCLEOTIDE SEQUENCE</scope>
</reference>
<organism evidence="12 13">
    <name type="scientific">Mytilus galloprovincialis</name>
    <name type="common">Mediterranean mussel</name>
    <dbReference type="NCBI Taxonomy" id="29158"/>
    <lineage>
        <taxon>Eukaryota</taxon>
        <taxon>Metazoa</taxon>
        <taxon>Spiralia</taxon>
        <taxon>Lophotrochozoa</taxon>
        <taxon>Mollusca</taxon>
        <taxon>Bivalvia</taxon>
        <taxon>Autobranchia</taxon>
        <taxon>Pteriomorphia</taxon>
        <taxon>Mytilida</taxon>
        <taxon>Mytiloidea</taxon>
        <taxon>Mytilidae</taxon>
        <taxon>Mytilinae</taxon>
        <taxon>Mytilus</taxon>
    </lineage>
</organism>
<feature type="region of interest" description="Disordered" evidence="8">
    <location>
        <begin position="112"/>
        <end position="139"/>
    </location>
</feature>
<feature type="domain" description="RRM" evidence="9">
    <location>
        <begin position="542"/>
        <end position="616"/>
    </location>
</feature>
<feature type="region of interest" description="Disordered" evidence="8">
    <location>
        <begin position="369"/>
        <end position="415"/>
    </location>
</feature>
<evidence type="ECO:0000259" key="9">
    <source>
        <dbReference type="PROSITE" id="PS50102"/>
    </source>
</evidence>
<evidence type="ECO:0000313" key="12">
    <source>
        <dbReference type="EMBL" id="VDI39802.1"/>
    </source>
</evidence>
<dbReference type="SMART" id="SM00360">
    <property type="entry name" value="RRM"/>
    <property type="match status" value="4"/>
</dbReference>
<dbReference type="InterPro" id="IPR052056">
    <property type="entry name" value="Mono-ARTD/PARP"/>
</dbReference>
<dbReference type="Pfam" id="PF23084">
    <property type="entry name" value="KH_PARP14_1"/>
    <property type="match status" value="1"/>
</dbReference>
<evidence type="ECO:0000256" key="1">
    <source>
        <dbReference type="ARBA" id="ARBA00004123"/>
    </source>
</evidence>
<dbReference type="InterPro" id="IPR012317">
    <property type="entry name" value="Poly(ADP-ribose)pol_cat_dom"/>
</dbReference>
<dbReference type="Gene3D" id="3.90.228.10">
    <property type="match status" value="1"/>
</dbReference>
<dbReference type="GO" id="GO:0003714">
    <property type="term" value="F:transcription corepressor activity"/>
    <property type="evidence" value="ECO:0007669"/>
    <property type="project" value="TreeGrafter"/>
</dbReference>
<dbReference type="GO" id="GO:0003723">
    <property type="term" value="F:RNA binding"/>
    <property type="evidence" value="ECO:0007669"/>
    <property type="project" value="UniProtKB-UniRule"/>
</dbReference>
<evidence type="ECO:0000256" key="3">
    <source>
        <dbReference type="ARBA" id="ARBA00022679"/>
    </source>
</evidence>
<evidence type="ECO:0000313" key="13">
    <source>
        <dbReference type="Proteomes" id="UP000596742"/>
    </source>
</evidence>
<name>A0A8B6EU47_MYTGA</name>
<dbReference type="EC" id="2.4.2.-" evidence="7"/>
<dbReference type="PANTHER" id="PTHR14453:SF67">
    <property type="entry name" value="POLY [ADP-RIBOSE] POLYMERASE"/>
    <property type="match status" value="1"/>
</dbReference>
<comment type="subcellular location">
    <subcellularLocation>
        <location evidence="1">Nucleus</location>
    </subcellularLocation>
</comment>
<feature type="domain" description="Macro" evidence="11">
    <location>
        <begin position="1694"/>
        <end position="1871"/>
    </location>
</feature>
<feature type="compositionally biased region" description="Polar residues" evidence="8">
    <location>
        <begin position="112"/>
        <end position="127"/>
    </location>
</feature>
<dbReference type="SMART" id="SM00506">
    <property type="entry name" value="A1pp"/>
    <property type="match status" value="3"/>
</dbReference>
<proteinExistence type="predicted"/>
<dbReference type="PROSITE" id="PS50102">
    <property type="entry name" value="RRM"/>
    <property type="match status" value="1"/>
</dbReference>
<keyword evidence="5" id="KW-0539">Nucleus</keyword>
<keyword evidence="4 7" id="KW-0520">NAD</keyword>
<gene>
    <name evidence="12" type="ORF">MGAL_10B019584</name>
</gene>
<dbReference type="PANTHER" id="PTHR14453">
    <property type="entry name" value="PARP/ZINC FINGER CCCH TYPE DOMAIN CONTAINING PROTEIN"/>
    <property type="match status" value="1"/>
</dbReference>
<dbReference type="SUPFAM" id="SSF56399">
    <property type="entry name" value="ADP-ribosylation"/>
    <property type="match status" value="1"/>
</dbReference>
<evidence type="ECO:0000256" key="5">
    <source>
        <dbReference type="ARBA" id="ARBA00023242"/>
    </source>
</evidence>
<feature type="domain" description="Macro" evidence="11">
    <location>
        <begin position="1276"/>
        <end position="1461"/>
    </location>
</feature>
<comment type="caution">
    <text evidence="12">The sequence shown here is derived from an EMBL/GenBank/DDBJ whole genome shotgun (WGS) entry which is preliminary data.</text>
</comment>
<evidence type="ECO:0000256" key="6">
    <source>
        <dbReference type="PROSITE-ProRule" id="PRU00176"/>
    </source>
</evidence>
<evidence type="ECO:0000256" key="4">
    <source>
        <dbReference type="ARBA" id="ARBA00023027"/>
    </source>
</evidence>
<dbReference type="InterPro" id="IPR000504">
    <property type="entry name" value="RRM_dom"/>
</dbReference>
<dbReference type="Gene3D" id="3.30.70.330">
    <property type="match status" value="3"/>
</dbReference>
<evidence type="ECO:0000256" key="8">
    <source>
        <dbReference type="SAM" id="MobiDB-lite"/>
    </source>
</evidence>
<dbReference type="EMBL" id="UYJE01005732">
    <property type="protein sequence ID" value="VDI39802.1"/>
    <property type="molecule type" value="Genomic_DNA"/>
</dbReference>
<feature type="compositionally biased region" description="Polar residues" evidence="8">
    <location>
        <begin position="257"/>
        <end position="286"/>
    </location>
</feature>
<dbReference type="InterPro" id="IPR002589">
    <property type="entry name" value="Macro_dom"/>
</dbReference>
<keyword evidence="3 7" id="KW-0808">Transferase</keyword>
<feature type="compositionally biased region" description="Polar residues" evidence="8">
    <location>
        <begin position="293"/>
        <end position="309"/>
    </location>
</feature>
<dbReference type="GO" id="GO:0003950">
    <property type="term" value="F:NAD+ poly-ADP-ribosyltransferase activity"/>
    <property type="evidence" value="ECO:0007669"/>
    <property type="project" value="UniProtKB-UniRule"/>
</dbReference>
<accession>A0A8B6EU47</accession>
<dbReference type="GO" id="GO:0005737">
    <property type="term" value="C:cytoplasm"/>
    <property type="evidence" value="ECO:0007669"/>
    <property type="project" value="TreeGrafter"/>
</dbReference>
<keyword evidence="6" id="KW-0694">RNA-binding</keyword>
<dbReference type="CDD" id="cd02907">
    <property type="entry name" value="Macro_Af1521_BAL-like"/>
    <property type="match status" value="1"/>
</dbReference>
<dbReference type="PROSITE" id="PS51059">
    <property type="entry name" value="PARP_CATALYTIC"/>
    <property type="match status" value="1"/>
</dbReference>
<sequence>MSNWRGRQHLGELCIIVKGFTEETNADIIRNIFPESVRSEPVIRSVNFELPKKEWIVQFRVIHDTKKYIGKKIDCPPGCLEVNACELPCDIPEEWLQPLLYPSLQLSANNETGSTAQSSLENNSSTDLWVPPTQKYDGDPRLCHNSDNYSTYQPTEAPVQNDSVPQHLHLGAENRFTGQQGRNDRAPFTIQPLIGPRFPLQKTSFGIGINQQPIFPLQRQQENDSLPGAGGNPMFLYQQSTDEYSPLVLQPVRDPRSPNQPNTNDGDAQSQETAANPNVENQNQEQSVDDDGTPTQQPRNANQAQTAVSPGQVPQHKNMQVHYPVPRYWGPQQQFSPYRQGFYMGMPQHGQYGMHQAGYSPYGGYYPPPGNPRDAYQQQFASDDGHENQRIEGQGVRNEDHNQQESDQTMEETEVPNDDWEVIGNDSNNDEDKDCQHQTKMLKVSKIPQTSTEDTLIFFFENTRKYGGGDIESISYDKRSSTAIITFAEDGGVEKVLKKVPICLGKTILEVEAYIPDKSLQNESTEDDYSSPESDFEAETVCTIEVSGMKKTTTEDTVMYYFESRKGAHADVKSIEFVENKNMYLVTFENEEAVNTAMEKKHRIDGAELHVKKHVPPKRYPNKVLISGLGENISADGLINFLEAKTKIDVETVEMGEEGFGKAIVTFEKSIDIEEIQYALKNKSFDGNHLKVHPVEVSNCIIVRGYSEETTYEAIENYFENKRRSGVENVTECKMNEEENYCVIYFEDPKDAIVATQREHEVSKCALSVNIFYDCLGIPTDNEEGSKFKPLPPVTVHNFDKQKVKFMLHLNSSKEEFQKELHKMHAEVHWPSHGEESILTIHPTLTRNTKDWQKISKTWEVDVRKEVDVFSQKLLVEKLNTLQESWDQVMNKVREIDIPNPDNVILSVEKPPICEIQIVGITSDVAAVSRKIKNVIDEITEDLNIKKQQVTEDVQLKHHQLVILDLTDFPSNTQNTLGNIEININIEALKIQFKGISSSVVSAKLQMYEVTGSISSTSLGSKSPEFIQFLDKPKVTKSVLKRMKDQQCIGVWEVHNRKITLYSTSDEKVSKVADVFKDSIIETKVDVDNFQKSLLHSKKWIQHIKAIEDECHRKLISVKIIADKQEDIILLCTSKAETAAIKEEIQNFFYSNTEIELKLEVEKSKLKFLQEYMKDEVENLERRMKQQQIIVAVKSDNVLVKANQEGIQEAQKCVNELVKNIYRTENSVDKPGLHKLMDTDKGKSKMKMIGKQAGVIISIEGGDRSIQGSKSSTNLDGRVIYIAAGGQEVIVIKADITALSVDVIVNAANKDLVHTGGLAKVLINKGGISIQHECDQYTKHHGQLSEGEVFCSGPGSLHCKHIVHAVGPIWQGGRNKEEGQLYDCVTTSLEETDKRNLSSIAIPALCTGIFGYPASEATKVITESVRDYFKRPHSSSIKTVFLCDIVTSTVDLFVKAANKFFNQSDSKYHSTPERGRSANRFEDASHNKGRQNITSGNIKIKIRKEDLNKMKVDAIVNTTSRDLELSKGIVSASLLKHGGSVLQRECYKKHPNGVEYGEVAVTSGGRLHCKIVCHGSLEQWKSDGSSIKVFESFIMNCLHTADKKGFRSIAFPAMGTGKLNYPRDLVAKHMYKCVEDFSSKNPKSTITEVFFVLYHKDHLTVQAFEDQEKIQVKSRVEHETPTTFQGKGNKKPEDDKVYSINLGKLVLKVYQGDITAVQVEVIVNSSNTNLDMSLGEVSKAILQKGGDKIKKQLLNQKTDIKNDGIAVTACKGSGLLCDVVIHVDMQETTQKLKEKITHVLEKTEELGKISVAFPALGTSNANITIKDAAEEMYSAVRQFQSTSPQHVKEVHVVIFKNDQMKIFMETIKACVITGNKKGWLDYVYDCAIDYFGYGQLSDNQTKILTEDRTKISSDKQSTAVTFVIYAKNKKEAERAVTVLETELDQEYVSRKIKDRMVAELNPEQITALKFLGKSENVEIHVDKGNKEIVLTGIIDNISSAMSAANKIIQTAQEQKQLNQKAKLVTDMVQWSFVEEQNGRKTFVEFPHDVNLLLEEAFKDDSKKVTFLASDGSKMVIDLTSYKMFPEDDHTDDNGVIRKTKFVSDSDFKPPEHWDDMADDEYIKIVPLVQSSKEYTDVLTHFNKTGGTSYTVVKIDRIQNKVLNQQYIAKKSLMDATNPPGYQNERRPVWHGTNKQAIENIINTGFNRSYCSVTAYGKGVYFAVNVSYSAGGYSTADPSDGFKRMLMCKVLAGEFTVGNNSMRTPPPKTQSAAGSHILYDSTTNNVSSPGMYVIYHDSQAVAEYLVTFK</sequence>
<dbReference type="SUPFAM" id="SSF52949">
    <property type="entry name" value="Macro domain-like"/>
    <property type="match status" value="3"/>
</dbReference>
<feature type="region of interest" description="Disordered" evidence="8">
    <location>
        <begin position="1465"/>
        <end position="1492"/>
    </location>
</feature>
<feature type="region of interest" description="Disordered" evidence="8">
    <location>
        <begin position="249"/>
        <end position="316"/>
    </location>
</feature>
<dbReference type="Proteomes" id="UP000596742">
    <property type="component" value="Unassembled WGS sequence"/>
</dbReference>
<dbReference type="GO" id="GO:0005634">
    <property type="term" value="C:nucleus"/>
    <property type="evidence" value="ECO:0007669"/>
    <property type="project" value="UniProtKB-SubCell"/>
</dbReference>
<feature type="domain" description="PARP catalytic" evidence="10">
    <location>
        <begin position="2109"/>
        <end position="2308"/>
    </location>
</feature>
<dbReference type="Pfam" id="PF00644">
    <property type="entry name" value="PARP"/>
    <property type="match status" value="1"/>
</dbReference>
<dbReference type="Pfam" id="PF01661">
    <property type="entry name" value="Macro"/>
    <property type="match status" value="3"/>
</dbReference>
<keyword evidence="13" id="KW-1185">Reference proteome</keyword>
<dbReference type="InterPro" id="IPR037197">
    <property type="entry name" value="WWE_dom_sf"/>
</dbReference>